<keyword evidence="1" id="KW-0472">Membrane</keyword>
<protein>
    <recommendedName>
        <fullName evidence="4">PEP-CTERM protein-sorting domain-containing protein</fullName>
    </recommendedName>
</protein>
<proteinExistence type="predicted"/>
<feature type="transmembrane region" description="Helical" evidence="1">
    <location>
        <begin position="46"/>
        <end position="64"/>
    </location>
</feature>
<evidence type="ECO:0000256" key="1">
    <source>
        <dbReference type="SAM" id="Phobius"/>
    </source>
</evidence>
<dbReference type="Proteomes" id="UP000599179">
    <property type="component" value="Unassembled WGS sequence"/>
</dbReference>
<reference evidence="3" key="1">
    <citation type="journal article" date="2019" name="Int. J. Syst. Evol. Microbiol.">
        <title>The Global Catalogue of Microorganisms (GCM) 10K type strain sequencing project: providing services to taxonomists for standard genome sequencing and annotation.</title>
        <authorList>
            <consortium name="The Broad Institute Genomics Platform"/>
            <consortium name="The Broad Institute Genome Sequencing Center for Infectious Disease"/>
            <person name="Wu L."/>
            <person name="Ma J."/>
        </authorList>
    </citation>
    <scope>NUCLEOTIDE SEQUENCE [LARGE SCALE GENOMIC DNA]</scope>
    <source>
        <strain evidence="3">CGMCC 1.12931</strain>
    </source>
</reference>
<evidence type="ECO:0000313" key="3">
    <source>
        <dbReference type="Proteomes" id="UP000599179"/>
    </source>
</evidence>
<dbReference type="EMBL" id="BMGM01000001">
    <property type="protein sequence ID" value="GGE26614.1"/>
    <property type="molecule type" value="Genomic_DNA"/>
</dbReference>
<evidence type="ECO:0008006" key="4">
    <source>
        <dbReference type="Google" id="ProtNLM"/>
    </source>
</evidence>
<name>A0ABQ1SFG9_9FLAO</name>
<organism evidence="2 3">
    <name type="scientific">Psychroflexus planctonicus</name>
    <dbReference type="NCBI Taxonomy" id="1526575"/>
    <lineage>
        <taxon>Bacteria</taxon>
        <taxon>Pseudomonadati</taxon>
        <taxon>Bacteroidota</taxon>
        <taxon>Flavobacteriia</taxon>
        <taxon>Flavobacteriales</taxon>
        <taxon>Flavobacteriaceae</taxon>
        <taxon>Psychroflexus</taxon>
    </lineage>
</organism>
<evidence type="ECO:0000313" key="2">
    <source>
        <dbReference type="EMBL" id="GGE26614.1"/>
    </source>
</evidence>
<comment type="caution">
    <text evidence="2">The sequence shown here is derived from an EMBL/GenBank/DDBJ whole genome shotgun (WGS) entry which is preliminary data.</text>
</comment>
<accession>A0ABQ1SFG9</accession>
<gene>
    <name evidence="2" type="ORF">GCM10010832_04140</name>
</gene>
<keyword evidence="1" id="KW-1133">Transmembrane helix</keyword>
<sequence length="69" mass="7710">MNKIHVKLVILVSLVIILILLRETHAQSLKLALNFNNDNINNVPEAPINMLIYVGLVLGSYFGIKKIKA</sequence>
<keyword evidence="3" id="KW-1185">Reference proteome</keyword>
<keyword evidence="1" id="KW-0812">Transmembrane</keyword>
<dbReference type="RefSeq" id="WP_188457412.1">
    <property type="nucleotide sequence ID" value="NZ_BMGM01000001.1"/>
</dbReference>